<dbReference type="RefSeq" id="WP_166275000.1">
    <property type="nucleotide sequence ID" value="NZ_JTHE03000061.1"/>
</dbReference>
<evidence type="ECO:0000256" key="2">
    <source>
        <dbReference type="SAM" id="Phobius"/>
    </source>
</evidence>
<sequence length="512" mass="57006">MSGYFLILAIIFLGGALATLGDRLGSRVGKARLRLFNLRPKQTATLMTIVTGGIISTLTLGILLGTNRQLRDGLIRIDEIRQRSRQAQAELREAQAQKRAAQAEQQKAEESLNKVVNRLRVVNQSLQASVLKQKRTEAQFRQLQSRFDNAQSILKKTQTQTQQLRQQITRLGSTARQLRAEQDKLIQQRNQAQANLARAESRRSKLEASVRQAQVRLKEVEVQKLALEEAIATAQQELALAKQQEEASQQALEQVERQLEQANRQRQALQADIQVLAGDRQRLEANVRILTRGLRQGNIAIRSGQILASAVISNVETRQEALEELNRLLYSARIQAIVRTNSPDATPSEPIVRMIREDAEQVLSRISDGSSYLVRLLSVNNYLQGEARINVLLLSQVLPNRLLFQEGETVSSISLVPAKLSEEEIIAKVESLFVLAQQRAVEAGIPRDPLTGKVGGEFSTLKLFKFTTALKSLNLSRPVQVYTITQSDVYTAGPLDLVLVAVEDGQVILSSN</sequence>
<evidence type="ECO:0000313" key="4">
    <source>
        <dbReference type="Proteomes" id="UP000031561"/>
    </source>
</evidence>
<keyword evidence="2" id="KW-0472">Membrane</keyword>
<feature type="transmembrane region" description="Helical" evidence="2">
    <location>
        <begin position="45"/>
        <end position="66"/>
    </location>
</feature>
<keyword evidence="2" id="KW-0812">Transmembrane</keyword>
<organism evidence="3 4">
    <name type="scientific">Lyngbya confervoides BDU141951</name>
    <dbReference type="NCBI Taxonomy" id="1574623"/>
    <lineage>
        <taxon>Bacteria</taxon>
        <taxon>Bacillati</taxon>
        <taxon>Cyanobacteriota</taxon>
        <taxon>Cyanophyceae</taxon>
        <taxon>Oscillatoriophycideae</taxon>
        <taxon>Oscillatoriales</taxon>
        <taxon>Microcoleaceae</taxon>
        <taxon>Lyngbya</taxon>
    </lineage>
</organism>
<keyword evidence="1" id="KW-0175">Coiled coil</keyword>
<keyword evidence="4" id="KW-1185">Reference proteome</keyword>
<name>A0ABD4T503_9CYAN</name>
<dbReference type="AlphaFoldDB" id="A0ABD4T503"/>
<gene>
    <name evidence="3" type="ORF">QQ91_0010890</name>
</gene>
<proteinExistence type="predicted"/>
<feature type="coiled-coil region" evidence="1">
    <location>
        <begin position="147"/>
        <end position="286"/>
    </location>
</feature>
<evidence type="ECO:0000313" key="3">
    <source>
        <dbReference type="EMBL" id="MCM1983322.1"/>
    </source>
</evidence>
<dbReference type="EMBL" id="JTHE03000061">
    <property type="protein sequence ID" value="MCM1983322.1"/>
    <property type="molecule type" value="Genomic_DNA"/>
</dbReference>
<keyword evidence="2" id="KW-1133">Transmembrane helix</keyword>
<comment type="caution">
    <text evidence="3">The sequence shown here is derived from an EMBL/GenBank/DDBJ whole genome shotgun (WGS) entry which is preliminary data.</text>
</comment>
<evidence type="ECO:0000256" key="1">
    <source>
        <dbReference type="SAM" id="Coils"/>
    </source>
</evidence>
<dbReference type="Pfam" id="PF11283">
    <property type="entry name" value="DUF3084"/>
    <property type="match status" value="1"/>
</dbReference>
<protein>
    <submittedName>
        <fullName evidence="3">DUF3084 domain-containing protein</fullName>
    </submittedName>
</protein>
<dbReference type="Proteomes" id="UP000031561">
    <property type="component" value="Unassembled WGS sequence"/>
</dbReference>
<dbReference type="InterPro" id="IPR021435">
    <property type="entry name" value="DUF3084"/>
</dbReference>
<accession>A0ABD4T503</accession>
<reference evidence="3 4" key="1">
    <citation type="journal article" date="2015" name="Genome Announc.">
        <title>Draft Genome Sequence of Filamentous Marine Cyanobacterium Lyngbya confervoides Strain BDU141951.</title>
        <authorList>
            <person name="Chandrababunaidu M.M."/>
            <person name="Sen D."/>
            <person name="Tripathy S."/>
        </authorList>
    </citation>
    <scope>NUCLEOTIDE SEQUENCE [LARGE SCALE GENOMIC DNA]</scope>
    <source>
        <strain evidence="3 4">BDU141951</strain>
    </source>
</reference>
<feature type="coiled-coil region" evidence="1">
    <location>
        <begin position="77"/>
        <end position="118"/>
    </location>
</feature>